<dbReference type="GO" id="GO:0005524">
    <property type="term" value="F:ATP binding"/>
    <property type="evidence" value="ECO:0007669"/>
    <property type="project" value="UniProtKB-KW"/>
</dbReference>
<evidence type="ECO:0000256" key="9">
    <source>
        <dbReference type="SAM" id="Phobius"/>
    </source>
</evidence>
<dbReference type="EC" id="2.7.13.3" evidence="2"/>
<dbReference type="GO" id="GO:0016020">
    <property type="term" value="C:membrane"/>
    <property type="evidence" value="ECO:0007669"/>
    <property type="project" value="InterPro"/>
</dbReference>
<evidence type="ECO:0000256" key="2">
    <source>
        <dbReference type="ARBA" id="ARBA00012438"/>
    </source>
</evidence>
<dbReference type="InterPro" id="IPR003594">
    <property type="entry name" value="HATPase_dom"/>
</dbReference>
<keyword evidence="9" id="KW-0812">Transmembrane</keyword>
<evidence type="ECO:0000256" key="1">
    <source>
        <dbReference type="ARBA" id="ARBA00000085"/>
    </source>
</evidence>
<evidence type="ECO:0000259" key="10">
    <source>
        <dbReference type="SMART" id="SM00387"/>
    </source>
</evidence>
<dbReference type="Gene3D" id="3.30.565.10">
    <property type="entry name" value="Histidine kinase-like ATPase, C-terminal domain"/>
    <property type="match status" value="1"/>
</dbReference>
<dbReference type="Proteomes" id="UP000642070">
    <property type="component" value="Unassembled WGS sequence"/>
</dbReference>
<dbReference type="GO" id="GO:0046983">
    <property type="term" value="F:protein dimerization activity"/>
    <property type="evidence" value="ECO:0007669"/>
    <property type="project" value="InterPro"/>
</dbReference>
<evidence type="ECO:0000256" key="6">
    <source>
        <dbReference type="ARBA" id="ARBA00022777"/>
    </source>
</evidence>
<evidence type="ECO:0000313" key="12">
    <source>
        <dbReference type="Proteomes" id="UP000642070"/>
    </source>
</evidence>
<dbReference type="RefSeq" id="WP_190254215.1">
    <property type="nucleotide sequence ID" value="NZ_BMPI01000040.1"/>
</dbReference>
<dbReference type="InterPro" id="IPR050482">
    <property type="entry name" value="Sensor_HK_TwoCompSys"/>
</dbReference>
<organism evidence="11 12">
    <name type="scientific">Dactylosporangium sucinum</name>
    <dbReference type="NCBI Taxonomy" id="1424081"/>
    <lineage>
        <taxon>Bacteria</taxon>
        <taxon>Bacillati</taxon>
        <taxon>Actinomycetota</taxon>
        <taxon>Actinomycetes</taxon>
        <taxon>Micromonosporales</taxon>
        <taxon>Micromonosporaceae</taxon>
        <taxon>Dactylosporangium</taxon>
    </lineage>
</organism>
<dbReference type="AlphaFoldDB" id="A0A917X359"/>
<keyword evidence="8" id="KW-0902">Two-component regulatory system</keyword>
<keyword evidence="4" id="KW-0808">Transferase</keyword>
<sequence>MERGSRRGVWRTVAAWTGFVLSPLLFVAWSMTGNPADSPFGLRFIMPIAALAALAGMLRRRPFVALGMLLLITASFELTFHPNGPEQLALHSDVRTIQTLALDVAVGYIAATRRRWVSITTAVLVLCAQWAVAVGVQLSPDDLNDRGAQEALAMLATWFIGNSIRQRRVFAEARLAETAREAAQAERLRIARELHDLIAHSIGVIAMQAGMGRRVIDTQPAEARRALAVIEETGRETLAALRRTLGNLRRTDPAAEELPLAPSNGLADLERLAERSRGGGLRVELHAPAAPVTLPADLDLAAYRVVQESLTNVTRHARATRCDVTVAVEGAILTVEVTDNGRGGPIAEGGHGIAGMRERVTLLGGEFAAGPRPGGGFRVAATIPLPVAPVAPAGAALGGAR</sequence>
<dbReference type="GO" id="GO:0000155">
    <property type="term" value="F:phosphorelay sensor kinase activity"/>
    <property type="evidence" value="ECO:0007669"/>
    <property type="project" value="InterPro"/>
</dbReference>
<gene>
    <name evidence="11" type="ORF">GCM10007977_069220</name>
</gene>
<dbReference type="PANTHER" id="PTHR24421:SF10">
    <property type="entry name" value="NITRATE_NITRITE SENSOR PROTEIN NARQ"/>
    <property type="match status" value="1"/>
</dbReference>
<evidence type="ECO:0000256" key="7">
    <source>
        <dbReference type="ARBA" id="ARBA00022840"/>
    </source>
</evidence>
<keyword evidence="9" id="KW-0472">Membrane</keyword>
<dbReference type="CDD" id="cd16917">
    <property type="entry name" value="HATPase_UhpB-NarQ-NarX-like"/>
    <property type="match status" value="1"/>
</dbReference>
<comment type="catalytic activity">
    <reaction evidence="1">
        <text>ATP + protein L-histidine = ADP + protein N-phospho-L-histidine.</text>
        <dbReference type="EC" id="2.7.13.3"/>
    </reaction>
</comment>
<dbReference type="Gene3D" id="1.20.5.1930">
    <property type="match status" value="1"/>
</dbReference>
<keyword evidence="9" id="KW-1133">Transmembrane helix</keyword>
<dbReference type="Pfam" id="PF02518">
    <property type="entry name" value="HATPase_c"/>
    <property type="match status" value="1"/>
</dbReference>
<keyword evidence="3" id="KW-0597">Phosphoprotein</keyword>
<accession>A0A917X359</accession>
<dbReference type="EMBL" id="BMPI01000040">
    <property type="protein sequence ID" value="GGM57720.1"/>
    <property type="molecule type" value="Genomic_DNA"/>
</dbReference>
<protein>
    <recommendedName>
        <fullName evidence="2">histidine kinase</fullName>
        <ecNumber evidence="2">2.7.13.3</ecNumber>
    </recommendedName>
</protein>
<evidence type="ECO:0000313" key="11">
    <source>
        <dbReference type="EMBL" id="GGM57720.1"/>
    </source>
</evidence>
<dbReference type="Pfam" id="PF07730">
    <property type="entry name" value="HisKA_3"/>
    <property type="match status" value="1"/>
</dbReference>
<proteinExistence type="predicted"/>
<comment type="caution">
    <text evidence="11">The sequence shown here is derived from an EMBL/GenBank/DDBJ whole genome shotgun (WGS) entry which is preliminary data.</text>
</comment>
<dbReference type="InterPro" id="IPR036890">
    <property type="entry name" value="HATPase_C_sf"/>
</dbReference>
<keyword evidence="6 11" id="KW-0418">Kinase</keyword>
<feature type="transmembrane region" description="Helical" evidence="9">
    <location>
        <begin position="38"/>
        <end position="56"/>
    </location>
</feature>
<dbReference type="SUPFAM" id="SSF55874">
    <property type="entry name" value="ATPase domain of HSP90 chaperone/DNA topoisomerase II/histidine kinase"/>
    <property type="match status" value="1"/>
</dbReference>
<dbReference type="InterPro" id="IPR011712">
    <property type="entry name" value="Sig_transdc_His_kin_sub3_dim/P"/>
</dbReference>
<keyword evidence="12" id="KW-1185">Reference proteome</keyword>
<dbReference type="PANTHER" id="PTHR24421">
    <property type="entry name" value="NITRATE/NITRITE SENSOR PROTEIN NARX-RELATED"/>
    <property type="match status" value="1"/>
</dbReference>
<reference evidence="11" key="2">
    <citation type="submission" date="2020-09" db="EMBL/GenBank/DDBJ databases">
        <authorList>
            <person name="Sun Q."/>
            <person name="Ohkuma M."/>
        </authorList>
    </citation>
    <scope>NUCLEOTIDE SEQUENCE</scope>
    <source>
        <strain evidence="11">JCM 19831</strain>
    </source>
</reference>
<reference evidence="11" key="1">
    <citation type="journal article" date="2014" name="Int. J. Syst. Evol. Microbiol.">
        <title>Complete genome sequence of Corynebacterium casei LMG S-19264T (=DSM 44701T), isolated from a smear-ripened cheese.</title>
        <authorList>
            <consortium name="US DOE Joint Genome Institute (JGI-PGF)"/>
            <person name="Walter F."/>
            <person name="Albersmeier A."/>
            <person name="Kalinowski J."/>
            <person name="Ruckert C."/>
        </authorList>
    </citation>
    <scope>NUCLEOTIDE SEQUENCE</scope>
    <source>
        <strain evidence="11">JCM 19831</strain>
    </source>
</reference>
<dbReference type="SMART" id="SM00387">
    <property type="entry name" value="HATPase_c"/>
    <property type="match status" value="1"/>
</dbReference>
<keyword evidence="7" id="KW-0067">ATP-binding</keyword>
<evidence type="ECO:0000256" key="3">
    <source>
        <dbReference type="ARBA" id="ARBA00022553"/>
    </source>
</evidence>
<keyword evidence="5" id="KW-0547">Nucleotide-binding</keyword>
<feature type="domain" description="Histidine kinase/HSP90-like ATPase" evidence="10">
    <location>
        <begin position="297"/>
        <end position="387"/>
    </location>
</feature>
<evidence type="ECO:0000256" key="5">
    <source>
        <dbReference type="ARBA" id="ARBA00022741"/>
    </source>
</evidence>
<feature type="transmembrane region" description="Helical" evidence="9">
    <location>
        <begin position="116"/>
        <end position="136"/>
    </location>
</feature>
<feature type="transmembrane region" description="Helical" evidence="9">
    <location>
        <begin position="12"/>
        <end position="32"/>
    </location>
</feature>
<evidence type="ECO:0000256" key="4">
    <source>
        <dbReference type="ARBA" id="ARBA00022679"/>
    </source>
</evidence>
<name>A0A917X359_9ACTN</name>
<evidence type="ECO:0000256" key="8">
    <source>
        <dbReference type="ARBA" id="ARBA00023012"/>
    </source>
</evidence>